<dbReference type="STRING" id="1120996.SAMN02746066_03694"/>
<organism evidence="1 2">
    <name type="scientific">Anaerosporobacter mobilis DSM 15930</name>
    <dbReference type="NCBI Taxonomy" id="1120996"/>
    <lineage>
        <taxon>Bacteria</taxon>
        <taxon>Bacillati</taxon>
        <taxon>Bacillota</taxon>
        <taxon>Clostridia</taxon>
        <taxon>Lachnospirales</taxon>
        <taxon>Lachnospiraceae</taxon>
        <taxon>Anaerosporobacter</taxon>
    </lineage>
</organism>
<dbReference type="InterPro" id="IPR043751">
    <property type="entry name" value="DUF5696"/>
</dbReference>
<keyword evidence="2" id="KW-1185">Reference proteome</keyword>
<gene>
    <name evidence="1" type="ORF">SAMN02746066_03694</name>
</gene>
<sequence>MIKLRNCIVTISLLLLVALLPGFSNSLSVKAQEYIITEDHAATIKEHKLIAENDEYQLYLYEDTLSIIVRDKKTGAIMESTVSEDDGKSNASWKNFMQSGIVLEVIDNVSTQLTRASLLDGAKVDVQLTDNGFTADVSYEKYGFTYQVKVALLDNGFSVEIPDESITETNDQYKIGNIYVYPFMGNTYLGDRDGYMLIPDGNGAIINLEDNGGKYTSGFSQRVYGENVGFNESHVLSLFWGEFQTVNDAEMIMAPVFGMVHTDSKMAYIGIIEEGEYDASIEAYPNGAYTNYNWITTKFRLRQVYVQPTSKSGGSVPKVEEDRTHSNIKVRFAFTREEDADYSGLAKSYRNYLLEKQALIKQEDDFKIRLDFLGSDIKKWFIFNVSVPMTTTKQVKSILEDLQKENVTDILAIYKGWQKGGINTLPITKYKADWKLGGTKKLTNLIKDTKEMGIDFYLYQDALRANPSTSNTTYNVVKRIDKRLFEEETYKDVFEKMVYLTPKRTAENLKKLLKNYTEKSVNHIALAGVTNKLFSYTYSGSTYSRVDTANVYNELLNTMSESTDLILDEPFAYLWKYAGALYNIPVGSSDYIFADEDVPFLSIVLKGIMPLYGDYTNFEADKNEYFLKLVETGISPSFYITYEDTSKLLYTNSCDIYSAKYSVYKNEIIEYYTKLKEVNSAVQGACIEKHEKPQENVAVVTYDNGVKIYVNYNSYSVTIDGVTVDAMSYRVGEANE</sequence>
<proteinExistence type="predicted"/>
<dbReference type="OrthoDB" id="9793135at2"/>
<dbReference type="AlphaFoldDB" id="A0A1M7MA62"/>
<evidence type="ECO:0000313" key="1">
    <source>
        <dbReference type="EMBL" id="SHM87657.1"/>
    </source>
</evidence>
<protein>
    <submittedName>
        <fullName evidence="1">Uncharacterized protein</fullName>
    </submittedName>
</protein>
<reference evidence="1 2" key="1">
    <citation type="submission" date="2016-11" db="EMBL/GenBank/DDBJ databases">
        <authorList>
            <person name="Jaros S."/>
            <person name="Januszkiewicz K."/>
            <person name="Wedrychowicz H."/>
        </authorList>
    </citation>
    <scope>NUCLEOTIDE SEQUENCE [LARGE SCALE GENOMIC DNA]</scope>
    <source>
        <strain evidence="1 2">DSM 15930</strain>
    </source>
</reference>
<dbReference type="RefSeq" id="WP_073290042.1">
    <property type="nucleotide sequence ID" value="NZ_FRCP01000020.1"/>
</dbReference>
<dbReference type="Pfam" id="PF18952">
    <property type="entry name" value="DUF5696"/>
    <property type="match status" value="1"/>
</dbReference>
<name>A0A1M7MA62_9FIRM</name>
<evidence type="ECO:0000313" key="2">
    <source>
        <dbReference type="Proteomes" id="UP000184038"/>
    </source>
</evidence>
<dbReference type="Proteomes" id="UP000184038">
    <property type="component" value="Unassembled WGS sequence"/>
</dbReference>
<accession>A0A1M7MA62</accession>
<dbReference type="EMBL" id="FRCP01000020">
    <property type="protein sequence ID" value="SHM87657.1"/>
    <property type="molecule type" value="Genomic_DNA"/>
</dbReference>